<dbReference type="SUPFAM" id="SSF46689">
    <property type="entry name" value="Homeodomain-like"/>
    <property type="match status" value="1"/>
</dbReference>
<dbReference type="InterPro" id="IPR037923">
    <property type="entry name" value="HTH-like"/>
</dbReference>
<dbReference type="SMART" id="SM00342">
    <property type="entry name" value="HTH_ARAC"/>
    <property type="match status" value="1"/>
</dbReference>
<protein>
    <recommendedName>
        <fullName evidence="4">HTH araC/xylS-type domain-containing protein</fullName>
    </recommendedName>
</protein>
<dbReference type="Pfam" id="PF02311">
    <property type="entry name" value="AraC_binding"/>
    <property type="match status" value="1"/>
</dbReference>
<dbReference type="GO" id="GO:0003700">
    <property type="term" value="F:DNA-binding transcription factor activity"/>
    <property type="evidence" value="ECO:0007669"/>
    <property type="project" value="InterPro"/>
</dbReference>
<dbReference type="PROSITE" id="PS01124">
    <property type="entry name" value="HTH_ARAC_FAMILY_2"/>
    <property type="match status" value="1"/>
</dbReference>
<dbReference type="SUPFAM" id="SSF51215">
    <property type="entry name" value="Regulatory protein AraC"/>
    <property type="match status" value="1"/>
</dbReference>
<sequence length="290" mass="33595">MNGAAKRQLNDMQPFIRVGHHYLFPYERNPFEVSRYGYCYALHLVEGGKGKIIINGEVTALKKGDLIFLPPQLMHSFYTDHESRLATYNLYFELWSDQPLPTEHHLYWHLSDFTPELLTPVQANDVVDSLPHIFPLQHHAFLTELFAHIVKQHQQQRDYGDSVAHSLLKALILELAQIAGESWQSDYRMRMIMQRIDREAHAGSNYRDWLAQSGLQKTRFHTLFKQTAGLSPKAYWSRAVMKQAAAALWESNRSITAIAEDLGYSSIHHFTKQFTAYYGVSPSQYRKRKG</sequence>
<evidence type="ECO:0000259" key="4">
    <source>
        <dbReference type="PROSITE" id="PS01124"/>
    </source>
</evidence>
<dbReference type="GO" id="GO:0043565">
    <property type="term" value="F:sequence-specific DNA binding"/>
    <property type="evidence" value="ECO:0007669"/>
    <property type="project" value="InterPro"/>
</dbReference>
<keyword evidence="2" id="KW-0238">DNA-binding</keyword>
<dbReference type="PRINTS" id="PR00032">
    <property type="entry name" value="HTHARAC"/>
</dbReference>
<dbReference type="InterPro" id="IPR018060">
    <property type="entry name" value="HTH_AraC"/>
</dbReference>
<evidence type="ECO:0000256" key="3">
    <source>
        <dbReference type="ARBA" id="ARBA00023163"/>
    </source>
</evidence>
<feature type="domain" description="HTH araC/xylS-type" evidence="4">
    <location>
        <begin position="190"/>
        <end position="288"/>
    </location>
</feature>
<evidence type="ECO:0000256" key="1">
    <source>
        <dbReference type="ARBA" id="ARBA00023015"/>
    </source>
</evidence>
<evidence type="ECO:0000256" key="2">
    <source>
        <dbReference type="ARBA" id="ARBA00023125"/>
    </source>
</evidence>
<dbReference type="Gene3D" id="2.60.120.280">
    <property type="entry name" value="Regulatory protein AraC"/>
    <property type="match status" value="1"/>
</dbReference>
<keyword evidence="6" id="KW-1185">Reference proteome</keyword>
<dbReference type="RefSeq" id="WP_112880463.1">
    <property type="nucleotide sequence ID" value="NZ_QLUW01000001.1"/>
</dbReference>
<dbReference type="PANTHER" id="PTHR43280">
    <property type="entry name" value="ARAC-FAMILY TRANSCRIPTIONAL REGULATOR"/>
    <property type="match status" value="1"/>
</dbReference>
<dbReference type="Proteomes" id="UP000249260">
    <property type="component" value="Unassembled WGS sequence"/>
</dbReference>
<keyword evidence="1" id="KW-0805">Transcription regulation</keyword>
<keyword evidence="3" id="KW-0804">Transcription</keyword>
<organism evidence="5 6">
    <name type="scientific">Paenibacillus montanisoli</name>
    <dbReference type="NCBI Taxonomy" id="2081970"/>
    <lineage>
        <taxon>Bacteria</taxon>
        <taxon>Bacillati</taxon>
        <taxon>Bacillota</taxon>
        <taxon>Bacilli</taxon>
        <taxon>Bacillales</taxon>
        <taxon>Paenibacillaceae</taxon>
        <taxon>Paenibacillus</taxon>
    </lineage>
</organism>
<evidence type="ECO:0000313" key="6">
    <source>
        <dbReference type="Proteomes" id="UP000249260"/>
    </source>
</evidence>
<gene>
    <name evidence="5" type="ORF">DL346_02265</name>
</gene>
<comment type="caution">
    <text evidence="5">The sequence shown here is derived from an EMBL/GenBank/DDBJ whole genome shotgun (WGS) entry which is preliminary data.</text>
</comment>
<evidence type="ECO:0000313" key="5">
    <source>
        <dbReference type="EMBL" id="RAP77339.1"/>
    </source>
</evidence>
<dbReference type="Pfam" id="PF12833">
    <property type="entry name" value="HTH_18"/>
    <property type="match status" value="1"/>
</dbReference>
<dbReference type="AlphaFoldDB" id="A0A328U3Y5"/>
<dbReference type="InterPro" id="IPR003313">
    <property type="entry name" value="AraC-bd"/>
</dbReference>
<dbReference type="Gene3D" id="1.10.10.60">
    <property type="entry name" value="Homeodomain-like"/>
    <property type="match status" value="2"/>
</dbReference>
<dbReference type="InterPro" id="IPR020449">
    <property type="entry name" value="Tscrpt_reg_AraC-type_HTH"/>
</dbReference>
<reference evidence="5 6" key="1">
    <citation type="submission" date="2018-06" db="EMBL/GenBank/DDBJ databases">
        <title>Paenibacillus montanisoli sp. nov., isolated from mountain area soil.</title>
        <authorList>
            <person name="Wu M."/>
        </authorList>
    </citation>
    <scope>NUCLEOTIDE SEQUENCE [LARGE SCALE GENOMIC DNA]</scope>
    <source>
        <strain evidence="5 6">RA17</strain>
    </source>
</reference>
<accession>A0A328U3Y5</accession>
<proteinExistence type="predicted"/>
<dbReference type="OrthoDB" id="2533861at2"/>
<name>A0A328U3Y5_9BACL</name>
<dbReference type="InterPro" id="IPR009057">
    <property type="entry name" value="Homeodomain-like_sf"/>
</dbReference>
<dbReference type="PANTHER" id="PTHR43280:SF2">
    <property type="entry name" value="HTH-TYPE TRANSCRIPTIONAL REGULATOR EXSA"/>
    <property type="match status" value="1"/>
</dbReference>
<dbReference type="EMBL" id="QLUW01000001">
    <property type="protein sequence ID" value="RAP77339.1"/>
    <property type="molecule type" value="Genomic_DNA"/>
</dbReference>